<dbReference type="EC" id="2.4.1.-" evidence="12"/>
<keyword evidence="5 12" id="KW-0328">Glycosyltransferase</keyword>
<feature type="transmembrane region" description="Helical" evidence="12">
    <location>
        <begin position="241"/>
        <end position="264"/>
    </location>
</feature>
<dbReference type="PANTHER" id="PTHR22760">
    <property type="entry name" value="GLYCOSYLTRANSFERASE"/>
    <property type="match status" value="1"/>
</dbReference>
<dbReference type="HOGENOM" id="CLU_012353_2_0_1"/>
<dbReference type="OMA" id="HEWPDYL"/>
<dbReference type="GO" id="GO:0000026">
    <property type="term" value="F:alpha-1,2-mannosyltransferase activity"/>
    <property type="evidence" value="ECO:0007669"/>
    <property type="project" value="EnsemblFungi"/>
</dbReference>
<sequence length="554" mass="64277">MSDQGPRKRRKEVAETPGPEAETDGDGASDPTPQLSTLSLFIVLFIIRLVNALSIRTFFQADEYYQALEPAYNYVYGYGYITWEWREHLRSSIHPLLYSVGYQIAKCLNDSDFLVWAIPRIIGALIASIGEVNLYLFTREYTGQESLARITVLLSVGNPFNWYVSTRAFSNSFETALTTIALRYWPWNTTSDIQYDSFLTSIAFGAVSCIVRPTNAIIWMYLGIYYLWTIRASHVLDIVKLLFLALLELTTILAVNCVLDWAFYGELTFPLWNFLQFNLVKKLSIFYGVAPWHFYLFQAIPIFLMLYLPLFLHSLFVLQTYKLILTQVSVVVLVIFSLIEHKEFRFIYPLQPLFLVICSYSFKQVMKTFTAKQFAYTVNLMIIGNTAISYFFTRIHERGVIDVIDYIKNDSRASSVGFLTPCHSTPWQSQLHDPALESNTWFLTCEPPLHIASGDQKAILEYRDESDNYYDDRVKFLRETLPPLDTTSTTTTATKYQWPSHLVVFETEEKFITEFLQDSNYRQCQRFFNSYFHWDSRRSGDVIVFCNVDEETSS</sequence>
<dbReference type="Proteomes" id="UP000002258">
    <property type="component" value="Chromosome 2"/>
</dbReference>
<reference evidence="14 15" key="1">
    <citation type="journal article" date="2007" name="Nat. Biotechnol.">
        <title>Genome sequence of the lignocellulose-bioconverting and xylose-fermenting yeast Pichia stipitis.</title>
        <authorList>
            <person name="Jeffries T.W."/>
            <person name="Grigoriev I.V."/>
            <person name="Grimwood J."/>
            <person name="Laplaza J.M."/>
            <person name="Aerts A."/>
            <person name="Salamov A."/>
            <person name="Schmutz J."/>
            <person name="Lindquist E."/>
            <person name="Dehal P."/>
            <person name="Shapiro H."/>
            <person name="Jin Y.S."/>
            <person name="Passoth V."/>
            <person name="Richardson P.M."/>
        </authorList>
    </citation>
    <scope>NUCLEOTIDE SEQUENCE [LARGE SCALE GENOMIC DNA]</scope>
    <source>
        <strain evidence="15">ATCC 58785 / CBS 6054 / NBRC 10063 / NRRL Y-11545</strain>
    </source>
</reference>
<name>A3LNN8_PICST</name>
<evidence type="ECO:0000256" key="1">
    <source>
        <dbReference type="ARBA" id="ARBA00004477"/>
    </source>
</evidence>
<feature type="transmembrane region" description="Helical" evidence="12">
    <location>
        <begin position="284"/>
        <end position="308"/>
    </location>
</feature>
<dbReference type="KEGG" id="pic:PICST_29656"/>
<keyword evidence="9 12" id="KW-1133">Transmembrane helix</keyword>
<dbReference type="PANTHER" id="PTHR22760:SF4">
    <property type="entry name" value="GPI MANNOSYLTRANSFERASE 3"/>
    <property type="match status" value="1"/>
</dbReference>
<dbReference type="UniPathway" id="UPA00196"/>
<organism evidence="14 15">
    <name type="scientific">Scheffersomyces stipitis (strain ATCC 58785 / CBS 6054 / NBRC 10063 / NRRL Y-11545)</name>
    <name type="common">Yeast</name>
    <name type="synonym">Pichia stipitis</name>
    <dbReference type="NCBI Taxonomy" id="322104"/>
    <lineage>
        <taxon>Eukaryota</taxon>
        <taxon>Fungi</taxon>
        <taxon>Dikarya</taxon>
        <taxon>Ascomycota</taxon>
        <taxon>Saccharomycotina</taxon>
        <taxon>Pichiomycetes</taxon>
        <taxon>Debaryomycetaceae</taxon>
        <taxon>Scheffersomyces</taxon>
    </lineage>
</organism>
<dbReference type="InterPro" id="IPR005599">
    <property type="entry name" value="GPI_mannosylTrfase"/>
</dbReference>
<keyword evidence="15" id="KW-1185">Reference proteome</keyword>
<dbReference type="eggNOG" id="KOG1771">
    <property type="taxonomic scope" value="Eukaryota"/>
</dbReference>
<feature type="transmembrane region" description="Helical" evidence="12">
    <location>
        <begin position="374"/>
        <end position="392"/>
    </location>
</feature>
<dbReference type="GO" id="GO:0005789">
    <property type="term" value="C:endoplasmic reticulum membrane"/>
    <property type="evidence" value="ECO:0007669"/>
    <property type="project" value="UniProtKB-SubCell"/>
</dbReference>
<evidence type="ECO:0000256" key="9">
    <source>
        <dbReference type="ARBA" id="ARBA00022989"/>
    </source>
</evidence>
<evidence type="ECO:0000256" key="10">
    <source>
        <dbReference type="ARBA" id="ARBA00023136"/>
    </source>
</evidence>
<dbReference type="FunCoup" id="A3LNN8">
    <property type="interactions" value="869"/>
</dbReference>
<evidence type="ECO:0000256" key="7">
    <source>
        <dbReference type="ARBA" id="ARBA00022692"/>
    </source>
</evidence>
<comment type="subcellular location">
    <subcellularLocation>
        <location evidence="1 12">Endoplasmic reticulum membrane</location>
        <topology evidence="1 12">Multi-pass membrane protein</topology>
    </subcellularLocation>
</comment>
<evidence type="ECO:0000256" key="6">
    <source>
        <dbReference type="ARBA" id="ARBA00022679"/>
    </source>
</evidence>
<evidence type="ECO:0000313" key="15">
    <source>
        <dbReference type="Proteomes" id="UP000002258"/>
    </source>
</evidence>
<dbReference type="RefSeq" id="XP_001382923.2">
    <property type="nucleotide sequence ID" value="XM_001382886.1"/>
</dbReference>
<feature type="region of interest" description="Disordered" evidence="13">
    <location>
        <begin position="1"/>
        <end position="31"/>
    </location>
</feature>
<gene>
    <name evidence="14" type="primary">GPI10</name>
    <name evidence="14" type="ORF">PICST_29656</name>
</gene>
<comment type="function">
    <text evidence="11">Mannosyltransferase involved in glycosylphosphatidylinositol-anchor biosynthesis. Transfers the third mannose to Man2-GlcN-acyl-PI during GPI precursor assembly.</text>
</comment>
<dbReference type="STRING" id="322104.A3LNN8"/>
<keyword evidence="7 12" id="KW-0812">Transmembrane</keyword>
<evidence type="ECO:0000256" key="8">
    <source>
        <dbReference type="ARBA" id="ARBA00022824"/>
    </source>
</evidence>
<comment type="pathway">
    <text evidence="2">Glycolipid biosynthesis; glycosylphosphatidylinositol-anchor biosynthesis.</text>
</comment>
<dbReference type="OrthoDB" id="416834at2759"/>
<evidence type="ECO:0000256" key="2">
    <source>
        <dbReference type="ARBA" id="ARBA00004687"/>
    </source>
</evidence>
<evidence type="ECO:0000256" key="3">
    <source>
        <dbReference type="ARBA" id="ARBA00006065"/>
    </source>
</evidence>
<feature type="transmembrane region" description="Helical" evidence="12">
    <location>
        <begin position="113"/>
        <end position="135"/>
    </location>
</feature>
<keyword evidence="10 12" id="KW-0472">Membrane</keyword>
<proteinExistence type="inferred from homology"/>
<keyword evidence="6" id="KW-0808">Transferase</keyword>
<evidence type="ECO:0000256" key="13">
    <source>
        <dbReference type="SAM" id="MobiDB-lite"/>
    </source>
</evidence>
<evidence type="ECO:0000313" key="14">
    <source>
        <dbReference type="EMBL" id="ABN64894.2"/>
    </source>
</evidence>
<feature type="transmembrane region" description="Helical" evidence="12">
    <location>
        <begin position="345"/>
        <end position="362"/>
    </location>
</feature>
<accession>A3LNN8</accession>
<keyword evidence="4" id="KW-0337">GPI-anchor biosynthesis</keyword>
<dbReference type="Pfam" id="PF03901">
    <property type="entry name" value="Glyco_transf_22"/>
    <property type="match status" value="1"/>
</dbReference>
<evidence type="ECO:0000256" key="12">
    <source>
        <dbReference type="RuleBase" id="RU363075"/>
    </source>
</evidence>
<dbReference type="EMBL" id="CP000496">
    <property type="protein sequence ID" value="ABN64894.2"/>
    <property type="molecule type" value="Genomic_DNA"/>
</dbReference>
<dbReference type="GO" id="GO:0006506">
    <property type="term" value="P:GPI anchor biosynthetic process"/>
    <property type="evidence" value="ECO:0007669"/>
    <property type="project" value="UniProtKB-UniPathway"/>
</dbReference>
<protein>
    <recommendedName>
        <fullName evidence="12">Mannosyltransferase</fullName>
        <ecNumber evidence="12">2.4.1.-</ecNumber>
    </recommendedName>
</protein>
<feature type="transmembrane region" description="Helical" evidence="12">
    <location>
        <begin position="202"/>
        <end position="229"/>
    </location>
</feature>
<dbReference type="GeneID" id="4837014"/>
<keyword evidence="8 12" id="KW-0256">Endoplasmic reticulum</keyword>
<comment type="similarity">
    <text evidence="3">Belongs to the glycosyltransferase 22 family. PIGB subfamily.</text>
</comment>
<evidence type="ECO:0000256" key="4">
    <source>
        <dbReference type="ARBA" id="ARBA00022502"/>
    </source>
</evidence>
<dbReference type="AlphaFoldDB" id="A3LNN8"/>
<dbReference type="InParanoid" id="A3LNN8"/>
<feature type="transmembrane region" description="Helical" evidence="12">
    <location>
        <begin position="320"/>
        <end position="339"/>
    </location>
</feature>
<evidence type="ECO:0000256" key="5">
    <source>
        <dbReference type="ARBA" id="ARBA00022676"/>
    </source>
</evidence>
<evidence type="ECO:0000256" key="11">
    <source>
        <dbReference type="ARBA" id="ARBA00024708"/>
    </source>
</evidence>